<dbReference type="PANTHER" id="PTHR24421:SF62">
    <property type="entry name" value="SENSORY TRANSDUCTION HISTIDINE KINASE"/>
    <property type="match status" value="1"/>
</dbReference>
<dbReference type="Pfam" id="PF07494">
    <property type="entry name" value="Reg_prop"/>
    <property type="match status" value="7"/>
</dbReference>
<dbReference type="CDD" id="cd16917">
    <property type="entry name" value="HATPase_UhpB-NarQ-NarX-like"/>
    <property type="match status" value="1"/>
</dbReference>
<dbReference type="Proteomes" id="UP001221838">
    <property type="component" value="Unassembled WGS sequence"/>
</dbReference>
<dbReference type="EMBL" id="JAQNDM010000002">
    <property type="protein sequence ID" value="MDC0710846.1"/>
    <property type="molecule type" value="Genomic_DNA"/>
</dbReference>
<dbReference type="InterPro" id="IPR011123">
    <property type="entry name" value="Y_Y_Y"/>
</dbReference>
<dbReference type="InterPro" id="IPR011110">
    <property type="entry name" value="Reg_prop"/>
</dbReference>
<evidence type="ECO:0000256" key="8">
    <source>
        <dbReference type="ARBA" id="ARBA00022679"/>
    </source>
</evidence>
<keyword evidence="8" id="KW-0808">Transferase</keyword>
<evidence type="ECO:0000256" key="11">
    <source>
        <dbReference type="ARBA" id="ARBA00023004"/>
    </source>
</evidence>
<dbReference type="SUPFAM" id="SSF50998">
    <property type="entry name" value="Quinoprotein alcohol dehydrogenase-like"/>
    <property type="match status" value="1"/>
</dbReference>
<evidence type="ECO:0000256" key="7">
    <source>
        <dbReference type="ARBA" id="ARBA00022490"/>
    </source>
</evidence>
<evidence type="ECO:0000256" key="15">
    <source>
        <dbReference type="ARBA" id="ARBA00030800"/>
    </source>
</evidence>
<keyword evidence="9" id="KW-0479">Metal-binding</keyword>
<dbReference type="Gene3D" id="3.30.565.10">
    <property type="entry name" value="Histidine kinase-like ATPase, C-terminal domain"/>
    <property type="match status" value="1"/>
</dbReference>
<name>A0ABT5DB35_9BACT</name>
<comment type="caution">
    <text evidence="18">The sequence shown here is derived from an EMBL/GenBank/DDBJ whole genome shotgun (WGS) entry which is preliminary data.</text>
</comment>
<dbReference type="Pfam" id="PF02518">
    <property type="entry name" value="HATPase_c"/>
    <property type="match status" value="1"/>
</dbReference>
<accession>A0ABT5DB35</accession>
<dbReference type="InterPro" id="IPR050482">
    <property type="entry name" value="Sensor_HK_TwoCompSys"/>
</dbReference>
<evidence type="ECO:0000256" key="1">
    <source>
        <dbReference type="ARBA" id="ARBA00000085"/>
    </source>
</evidence>
<dbReference type="PANTHER" id="PTHR24421">
    <property type="entry name" value="NITRATE/NITRITE SENSOR PROTEIN NARX-RELATED"/>
    <property type="match status" value="1"/>
</dbReference>
<dbReference type="Gene3D" id="2.60.40.10">
    <property type="entry name" value="Immunoglobulins"/>
    <property type="match status" value="1"/>
</dbReference>
<proteinExistence type="predicted"/>
<dbReference type="InterPro" id="IPR013783">
    <property type="entry name" value="Ig-like_fold"/>
</dbReference>
<evidence type="ECO:0000256" key="12">
    <source>
        <dbReference type="ARBA" id="ARBA00023012"/>
    </source>
</evidence>
<evidence type="ECO:0000256" key="4">
    <source>
        <dbReference type="ARBA" id="ARBA00012438"/>
    </source>
</evidence>
<evidence type="ECO:0000256" key="10">
    <source>
        <dbReference type="ARBA" id="ARBA00022777"/>
    </source>
</evidence>
<feature type="domain" description="Histidine kinase" evidence="17">
    <location>
        <begin position="789"/>
        <end position="981"/>
    </location>
</feature>
<evidence type="ECO:0000256" key="9">
    <source>
        <dbReference type="ARBA" id="ARBA00022723"/>
    </source>
</evidence>
<evidence type="ECO:0000313" key="18">
    <source>
        <dbReference type="EMBL" id="MDC0710846.1"/>
    </source>
</evidence>
<dbReference type="Pfam" id="PF07730">
    <property type="entry name" value="HisKA_3"/>
    <property type="match status" value="1"/>
</dbReference>
<evidence type="ECO:0000259" key="17">
    <source>
        <dbReference type="PROSITE" id="PS50109"/>
    </source>
</evidence>
<dbReference type="InterPro" id="IPR015943">
    <property type="entry name" value="WD40/YVTN_repeat-like_dom_sf"/>
</dbReference>
<dbReference type="InterPro" id="IPR005467">
    <property type="entry name" value="His_kinase_dom"/>
</dbReference>
<sequence>MHLHPLALWVALLCGTGMLPSVPPPQRLEQYVQRSWTSEEGLPQNAVIAIAQTQDGYLWAATQEGLVRFDGTSFKTFDRHNTPELKSSFITSLHVDGAGVLWIGTGGGGLTRYAEGTFRTYRAADGLPHDIIFELESDASGAVWAGTDQGLARIFHGEVTAFRAGEGLTGEVVASLFADEEGTLWVGTEQGISLLKEGVWTAAPFAEQLPPGKVHSLLRDRAGRFWIGLHQGPLVRVEEGHLTLYGPAQGLMGERIHALLEDRNGLLWAGTSGGLYRFSGERFEAMESVTSPVLSLFEDREGSLWAGLDGKGLLHLRAARLQVYTTRQGLPTDNVLTLHEDTQGNLWMGTYGGGVVRFQGDTLTGAWSTKQGLPSDNITTLFAAQDGTVWAGAMNRGLARIQGDHVLPEEATAALAADSILSLLVSQDGRLWIGTLRRGLYALEHGQFVHYGKDEGLADETVYALKESHDGSLWVGTRGGLSHLRDGKFIRDTATQALERVAIMALHEDAQQSLWVGTYSQGLHWVQAGRHFAFGTRQGLFNEVVFHILEDDAEVLWMSCNRGLFSVPKAELQAVAAGQASRVTSTVYGKGEGLHTPEGNGGSQPGAWKAQDGRLWFPTMSGAAVIDPRRIREGHNPLPPSVHVEEVWGDGSLLDTREGSRMPPGRGRLELRYVGVSFVSPEKVTFKYRLDGFDTEWIEAGTRRSAFYTNLPPGEYRFHVKAANSHGVWSTDEASTFLVLEPHYHQTGWFRALLVLLLGSLGWGAHHLRTQKLRAHSAVLAERNRLARDMHDGLTQSLTGVMIQIDAALGYLAVAPRKTQEHLERARDWARQSLSETRRAIWDLRPSILSVSALAEDLKRSAALLTRPEQVQVEVHMAEDQPLMPDVGATLLRIGQEALTNAVRHGQPRHIWIDIRYEPPRVRLRLEDDGRGFEPTGPLCTGGGLGLTGMRERAEAHGGFLEIDSQPGHGTRLTAVVPLHPHNTGQPHEDRTHSNPSGR</sequence>
<keyword evidence="6" id="KW-0004">4Fe-4S</keyword>
<dbReference type="EC" id="2.7.13.3" evidence="4"/>
<keyword evidence="7" id="KW-0963">Cytoplasm</keyword>
<dbReference type="SUPFAM" id="SSF63829">
    <property type="entry name" value="Calcium-dependent phosphotriesterase"/>
    <property type="match status" value="2"/>
</dbReference>
<feature type="region of interest" description="Disordered" evidence="16">
    <location>
        <begin position="979"/>
        <end position="999"/>
    </location>
</feature>
<protein>
    <recommendedName>
        <fullName evidence="5">Oxygen sensor histidine kinase NreB</fullName>
        <ecNumber evidence="4">2.7.13.3</ecNumber>
    </recommendedName>
    <alternativeName>
        <fullName evidence="15">Nitrogen regulation protein B</fullName>
    </alternativeName>
</protein>
<dbReference type="Gene3D" id="1.20.5.1930">
    <property type="match status" value="1"/>
</dbReference>
<comment type="cofactor">
    <cofactor evidence="2">
        <name>[4Fe-4S] cluster</name>
        <dbReference type="ChEBI" id="CHEBI:49883"/>
    </cofactor>
</comment>
<dbReference type="Gene3D" id="2.130.10.10">
    <property type="entry name" value="YVTN repeat-like/Quinoprotein amine dehydrogenase"/>
    <property type="match status" value="3"/>
</dbReference>
<gene>
    <name evidence="18" type="ORF">POL68_20390</name>
</gene>
<dbReference type="Pfam" id="PF07495">
    <property type="entry name" value="Y_Y_Y"/>
    <property type="match status" value="1"/>
</dbReference>
<evidence type="ECO:0000256" key="6">
    <source>
        <dbReference type="ARBA" id="ARBA00022485"/>
    </source>
</evidence>
<organism evidence="18 19">
    <name type="scientific">Stigmatella ashevillensis</name>
    <dbReference type="NCBI Taxonomy" id="2995309"/>
    <lineage>
        <taxon>Bacteria</taxon>
        <taxon>Pseudomonadati</taxon>
        <taxon>Myxococcota</taxon>
        <taxon>Myxococcia</taxon>
        <taxon>Myxococcales</taxon>
        <taxon>Cystobacterineae</taxon>
        <taxon>Archangiaceae</taxon>
        <taxon>Stigmatella</taxon>
    </lineage>
</organism>
<evidence type="ECO:0000256" key="2">
    <source>
        <dbReference type="ARBA" id="ARBA00001966"/>
    </source>
</evidence>
<keyword evidence="10" id="KW-0418">Kinase</keyword>
<reference evidence="18 19" key="1">
    <citation type="submission" date="2022-11" db="EMBL/GenBank/DDBJ databases">
        <title>Minimal conservation of predation-associated metabolite biosynthetic gene clusters underscores biosynthetic potential of Myxococcota including descriptions for ten novel species: Archangium lansinium sp. nov., Myxococcus landrumus sp. nov., Nannocystis bai.</title>
        <authorList>
            <person name="Ahearne A."/>
            <person name="Stevens C."/>
            <person name="Dowd S."/>
        </authorList>
    </citation>
    <scope>NUCLEOTIDE SEQUENCE [LARGE SCALE GENOMIC DNA]</scope>
    <source>
        <strain evidence="18 19">NCWAL01</strain>
    </source>
</reference>
<comment type="catalytic activity">
    <reaction evidence="1">
        <text>ATP + protein L-histidine = ADP + protein N-phospho-L-histidine.</text>
        <dbReference type="EC" id="2.7.13.3"/>
    </reaction>
</comment>
<dbReference type="RefSeq" id="WP_272140666.1">
    <property type="nucleotide sequence ID" value="NZ_JAQNDM010000002.1"/>
</dbReference>
<dbReference type="SMART" id="SM00387">
    <property type="entry name" value="HATPase_c"/>
    <property type="match status" value="1"/>
</dbReference>
<keyword evidence="12" id="KW-0902">Two-component regulatory system</keyword>
<keyword evidence="13" id="KW-0411">Iron-sulfur</keyword>
<dbReference type="PRINTS" id="PR00344">
    <property type="entry name" value="BCTRLSENSOR"/>
</dbReference>
<dbReference type="PROSITE" id="PS50109">
    <property type="entry name" value="HIS_KIN"/>
    <property type="match status" value="1"/>
</dbReference>
<dbReference type="InterPro" id="IPR004358">
    <property type="entry name" value="Sig_transdc_His_kin-like_C"/>
</dbReference>
<keyword evidence="19" id="KW-1185">Reference proteome</keyword>
<evidence type="ECO:0000256" key="5">
    <source>
        <dbReference type="ARBA" id="ARBA00017322"/>
    </source>
</evidence>
<evidence type="ECO:0000256" key="13">
    <source>
        <dbReference type="ARBA" id="ARBA00023014"/>
    </source>
</evidence>
<dbReference type="InterPro" id="IPR036890">
    <property type="entry name" value="HATPase_C_sf"/>
</dbReference>
<dbReference type="InterPro" id="IPR003594">
    <property type="entry name" value="HATPase_dom"/>
</dbReference>
<dbReference type="SUPFAM" id="SSF55874">
    <property type="entry name" value="ATPase domain of HSP90 chaperone/DNA topoisomerase II/histidine kinase"/>
    <property type="match status" value="1"/>
</dbReference>
<evidence type="ECO:0000256" key="16">
    <source>
        <dbReference type="SAM" id="MobiDB-lite"/>
    </source>
</evidence>
<comment type="subcellular location">
    <subcellularLocation>
        <location evidence="3">Cytoplasm</location>
    </subcellularLocation>
</comment>
<evidence type="ECO:0000256" key="14">
    <source>
        <dbReference type="ARBA" id="ARBA00024827"/>
    </source>
</evidence>
<evidence type="ECO:0000256" key="3">
    <source>
        <dbReference type="ARBA" id="ARBA00004496"/>
    </source>
</evidence>
<evidence type="ECO:0000313" key="19">
    <source>
        <dbReference type="Proteomes" id="UP001221838"/>
    </source>
</evidence>
<comment type="function">
    <text evidence="14">Member of the two-component regulatory system NreB/NreC involved in the control of dissimilatory nitrate/nitrite reduction in response to oxygen. NreB functions as a direct oxygen sensor histidine kinase which is autophosphorylated, in the absence of oxygen, probably at the conserved histidine residue, and transfers its phosphate group probably to a conserved aspartate residue of NreC. NreB/NreC activates the expression of the nitrate (narGHJI) and nitrite (nir) reductase operons, as well as the putative nitrate transporter gene narT.</text>
</comment>
<keyword evidence="11" id="KW-0408">Iron</keyword>
<dbReference type="InterPro" id="IPR011047">
    <property type="entry name" value="Quinoprotein_ADH-like_sf"/>
</dbReference>
<dbReference type="InterPro" id="IPR011712">
    <property type="entry name" value="Sig_transdc_His_kin_sub3_dim/P"/>
</dbReference>